<keyword evidence="1" id="KW-0479">Metal-binding</keyword>
<evidence type="ECO:0000256" key="1">
    <source>
        <dbReference type="ARBA" id="ARBA00022723"/>
    </source>
</evidence>
<dbReference type="Proteomes" id="UP001378592">
    <property type="component" value="Unassembled WGS sequence"/>
</dbReference>
<evidence type="ECO:0000256" key="2">
    <source>
        <dbReference type="ARBA" id="ARBA00022833"/>
    </source>
</evidence>
<proteinExistence type="predicted"/>
<dbReference type="EMBL" id="JAZDUA010000185">
    <property type="protein sequence ID" value="KAK7865143.1"/>
    <property type="molecule type" value="Genomic_DNA"/>
</dbReference>
<dbReference type="SMART" id="SM00238">
    <property type="entry name" value="BIR"/>
    <property type="match status" value="1"/>
</dbReference>
<dbReference type="Gene3D" id="1.10.1170.10">
    <property type="entry name" value="Inhibitor Of Apoptosis Protein (2mihbC-IAP-1), Chain A"/>
    <property type="match status" value="1"/>
</dbReference>
<dbReference type="AlphaFoldDB" id="A0AAN9VXH4"/>
<reference evidence="3 4" key="1">
    <citation type="submission" date="2024-03" db="EMBL/GenBank/DDBJ databases">
        <title>The genome assembly and annotation of the cricket Gryllus longicercus Weissman &amp; Gray.</title>
        <authorList>
            <person name="Szrajer S."/>
            <person name="Gray D."/>
            <person name="Ylla G."/>
        </authorList>
    </citation>
    <scope>NUCLEOTIDE SEQUENCE [LARGE SCALE GENOMIC DNA]</scope>
    <source>
        <strain evidence="3">DAG 2021-001</strain>
        <tissue evidence="3">Whole body minus gut</tissue>
    </source>
</reference>
<accession>A0AAN9VXH4</accession>
<organism evidence="3 4">
    <name type="scientific">Gryllus longicercus</name>
    <dbReference type="NCBI Taxonomy" id="2509291"/>
    <lineage>
        <taxon>Eukaryota</taxon>
        <taxon>Metazoa</taxon>
        <taxon>Ecdysozoa</taxon>
        <taxon>Arthropoda</taxon>
        <taxon>Hexapoda</taxon>
        <taxon>Insecta</taxon>
        <taxon>Pterygota</taxon>
        <taxon>Neoptera</taxon>
        <taxon>Polyneoptera</taxon>
        <taxon>Orthoptera</taxon>
        <taxon>Ensifera</taxon>
        <taxon>Gryllidea</taxon>
        <taxon>Grylloidea</taxon>
        <taxon>Gryllidae</taxon>
        <taxon>Gryllinae</taxon>
        <taxon>Gryllus</taxon>
    </lineage>
</organism>
<gene>
    <name evidence="3" type="ORF">R5R35_002205</name>
</gene>
<dbReference type="PANTHER" id="PTHR46771:SF5">
    <property type="entry name" value="DETERIN"/>
    <property type="match status" value="1"/>
</dbReference>
<dbReference type="InterPro" id="IPR001370">
    <property type="entry name" value="BIR_rpt"/>
</dbReference>
<dbReference type="GO" id="GO:0046872">
    <property type="term" value="F:metal ion binding"/>
    <property type="evidence" value="ECO:0007669"/>
    <property type="project" value="UniProtKB-KW"/>
</dbReference>
<dbReference type="PANTHER" id="PTHR46771">
    <property type="entry name" value="DETERIN"/>
    <property type="match status" value="1"/>
</dbReference>
<protein>
    <submittedName>
        <fullName evidence="3">Uncharacterized protein</fullName>
    </submittedName>
</protein>
<dbReference type="InterPro" id="IPR051190">
    <property type="entry name" value="Baculoviral_IAP"/>
</dbReference>
<evidence type="ECO:0000313" key="4">
    <source>
        <dbReference type="Proteomes" id="UP001378592"/>
    </source>
</evidence>
<keyword evidence="2" id="KW-0862">Zinc</keyword>
<dbReference type="Pfam" id="PF00653">
    <property type="entry name" value="BIR"/>
    <property type="match status" value="1"/>
</dbReference>
<keyword evidence="4" id="KW-1185">Reference proteome</keyword>
<evidence type="ECO:0000313" key="3">
    <source>
        <dbReference type="EMBL" id="KAK7865143.1"/>
    </source>
</evidence>
<comment type="caution">
    <text evidence="3">The sequence shown here is derived from an EMBL/GenBank/DDBJ whole genome shotgun (WGS) entry which is preliminary data.</text>
</comment>
<dbReference type="PROSITE" id="PS50143">
    <property type="entry name" value="BIR_REPEAT_2"/>
    <property type="match status" value="1"/>
</dbReference>
<dbReference type="SUPFAM" id="SSF57924">
    <property type="entry name" value="Inhibitor of apoptosis (IAP) repeat"/>
    <property type="match status" value="1"/>
</dbReference>
<name>A0AAN9VXH4_9ORTH</name>
<dbReference type="CDD" id="cd00022">
    <property type="entry name" value="BIR"/>
    <property type="match status" value="1"/>
</dbReference>
<sequence>MIGCRTDDNISNEKDISVRDAFHYYWEENRLKSFTNWPFSDKNQCNPKKMAQAGFYACGSKDERDLAKCFFCNKELDGWEPDDDPWLEHSKHSKNCIFLKYNGAEDDLTVEEHTELITTYFENVLNKKVASVQAKIQKDFNETLATAKSVKKK</sequence>